<dbReference type="RefSeq" id="WP_343755726.1">
    <property type="nucleotide sequence ID" value="NZ_BAAACW010000110.1"/>
</dbReference>
<organism evidence="1 2">
    <name type="scientific">Alkalibacterium iburiense</name>
    <dbReference type="NCBI Taxonomy" id="290589"/>
    <lineage>
        <taxon>Bacteria</taxon>
        <taxon>Bacillati</taxon>
        <taxon>Bacillota</taxon>
        <taxon>Bacilli</taxon>
        <taxon>Lactobacillales</taxon>
        <taxon>Carnobacteriaceae</taxon>
        <taxon>Alkalibacterium</taxon>
    </lineage>
</organism>
<evidence type="ECO:0000313" key="1">
    <source>
        <dbReference type="EMBL" id="GAA0365636.1"/>
    </source>
</evidence>
<reference evidence="1 2" key="1">
    <citation type="journal article" date="2019" name="Int. J. Syst. Evol. Microbiol.">
        <title>The Global Catalogue of Microorganisms (GCM) 10K type strain sequencing project: providing services to taxonomists for standard genome sequencing and annotation.</title>
        <authorList>
            <consortium name="The Broad Institute Genomics Platform"/>
            <consortium name="The Broad Institute Genome Sequencing Center for Infectious Disease"/>
            <person name="Wu L."/>
            <person name="Ma J."/>
        </authorList>
    </citation>
    <scope>NUCLEOTIDE SEQUENCE [LARGE SCALE GENOMIC DNA]</scope>
    <source>
        <strain evidence="1 2">JCM 12662</strain>
    </source>
</reference>
<gene>
    <name evidence="1" type="ORF">GCM10008932_17270</name>
</gene>
<dbReference type="NCBIfam" id="TIGR04141">
    <property type="entry name" value="TIGR04141 family sporadically distributed protein"/>
    <property type="match status" value="1"/>
</dbReference>
<protein>
    <recommendedName>
        <fullName evidence="3">Sporadically distributed protein, TIGR04141 family</fullName>
    </recommendedName>
</protein>
<sequence length="527" mass="61560">MARTKLTAYLVKNEYRNHNYSQLVRNQNYHSYPIKGNLNIEGQIILGFEQEKPPDWLSFLELGTDEDIPNMSNKSTRAVIFIKYLEHLLIFAHGQGRHMIKENVYEKDFGLKVVLNSIHPDNLRSIDSVNIDISSIQTRSQSNRDTEIRNLNFDVVSDLLRSVTGTPEYNHFGKVISGRDSFHFTYEFNNGFRDFNEICQILVEKYNSEDYMGSFSWVDNLQKVEDKETIDELDGLLVEQINNNVEEISIGIPEIVDYTSNHSYSYTEKGEKYEDLNIQDYYERVETFSSVSIKQIKSHYIYSHDNENDGYVDKWNVYSCLIFETFLEDTIYILTVGEWFKVDRDYANQVRNYIQGVDDYELELPACRVNESEPGYNNRISSGNSLPNMINMDRKNLSFNNSQIELCDLLTDSNELIHVKKWYGSSTLSHLFSQGRVSGELLLREESFRQEAINKINEIDTNYAHIIPLTNYLSSNMTIVFAIIDKDERELHERLPFFSILNMMQTVEYLKGLGYKVKKTKILQEIE</sequence>
<evidence type="ECO:0000313" key="2">
    <source>
        <dbReference type="Proteomes" id="UP001501166"/>
    </source>
</evidence>
<evidence type="ECO:0008006" key="3">
    <source>
        <dbReference type="Google" id="ProtNLM"/>
    </source>
</evidence>
<dbReference type="Proteomes" id="UP001501166">
    <property type="component" value="Unassembled WGS sequence"/>
</dbReference>
<name>A0ABN0XJD7_9LACT</name>
<dbReference type="EMBL" id="BAAACW010000110">
    <property type="protein sequence ID" value="GAA0365636.1"/>
    <property type="molecule type" value="Genomic_DNA"/>
</dbReference>
<proteinExistence type="predicted"/>
<dbReference type="InterPro" id="IPR026487">
    <property type="entry name" value="CHP04141"/>
</dbReference>
<comment type="caution">
    <text evidence="1">The sequence shown here is derived from an EMBL/GenBank/DDBJ whole genome shotgun (WGS) entry which is preliminary data.</text>
</comment>
<dbReference type="Pfam" id="PF19614">
    <property type="entry name" value="DUF6119"/>
    <property type="match status" value="1"/>
</dbReference>
<keyword evidence="2" id="KW-1185">Reference proteome</keyword>
<accession>A0ABN0XJD7</accession>